<dbReference type="OrthoDB" id="10249365at2759"/>
<dbReference type="PROSITE" id="PS00643">
    <property type="entry name" value="COMPLEX1_75K_3"/>
    <property type="match status" value="1"/>
</dbReference>
<feature type="domain" description="4Fe-4S His(Cys)3-ligated-type" evidence="12">
    <location>
        <begin position="82"/>
        <end position="121"/>
    </location>
</feature>
<dbReference type="Proteomes" id="UP000494106">
    <property type="component" value="Unassembled WGS sequence"/>
</dbReference>
<dbReference type="InterPro" id="IPR050123">
    <property type="entry name" value="Prok_molybdopt-oxidoreductase"/>
</dbReference>
<dbReference type="Gene3D" id="3.10.20.740">
    <property type="match status" value="1"/>
</dbReference>
<keyword evidence="14" id="KW-1185">Reference proteome</keyword>
<keyword evidence="7" id="KW-0408">Iron</keyword>
<dbReference type="SUPFAM" id="SSF54862">
    <property type="entry name" value="4Fe-4S ferredoxins"/>
    <property type="match status" value="1"/>
</dbReference>
<dbReference type="CDD" id="cd00207">
    <property type="entry name" value="fer2"/>
    <property type="match status" value="1"/>
</dbReference>
<dbReference type="InterPro" id="IPR010228">
    <property type="entry name" value="NADH_UbQ_OxRdtase_Gsu"/>
</dbReference>
<dbReference type="GO" id="GO:0042773">
    <property type="term" value="P:ATP synthesis coupled electron transport"/>
    <property type="evidence" value="ECO:0007669"/>
    <property type="project" value="InterPro"/>
</dbReference>
<dbReference type="InterPro" id="IPR019574">
    <property type="entry name" value="NADH_UbQ_OxRdtase_Gsu_4Fe4S-bd"/>
</dbReference>
<reference evidence="13 14" key="1">
    <citation type="submission" date="2020-04" db="EMBL/GenBank/DDBJ databases">
        <authorList>
            <person name="Wallbank WR R."/>
            <person name="Pardo Diaz C."/>
            <person name="Kozak K."/>
            <person name="Martin S."/>
            <person name="Jiggins C."/>
            <person name="Moest M."/>
            <person name="Warren A I."/>
            <person name="Byers J.R.P. K."/>
            <person name="Montejo-Kovacevich G."/>
            <person name="Yen C E."/>
        </authorList>
    </citation>
    <scope>NUCLEOTIDE SEQUENCE [LARGE SCALE GENOMIC DNA]</scope>
</reference>
<feature type="domain" description="4Fe-4S Mo/W bis-MGD-type" evidence="11">
    <location>
        <begin position="223"/>
        <end position="279"/>
    </location>
</feature>
<evidence type="ECO:0000313" key="13">
    <source>
        <dbReference type="EMBL" id="CAB3253764.1"/>
    </source>
</evidence>
<dbReference type="FunFam" id="3.10.20.740:FF:000001">
    <property type="entry name" value="NADH-quinone oxidoreductase subunit G"/>
    <property type="match status" value="1"/>
</dbReference>
<dbReference type="InterPro" id="IPR054351">
    <property type="entry name" value="NADH_UbQ_OxRdtase_ferredoxin"/>
</dbReference>
<dbReference type="Gene3D" id="3.40.228.10">
    <property type="entry name" value="Dimethylsulfoxide Reductase, domain 2"/>
    <property type="match status" value="1"/>
</dbReference>
<dbReference type="PROSITE" id="PS51839">
    <property type="entry name" value="4FE4S_HC3"/>
    <property type="match status" value="1"/>
</dbReference>
<evidence type="ECO:0000256" key="2">
    <source>
        <dbReference type="ARBA" id="ARBA00005404"/>
    </source>
</evidence>
<dbReference type="Pfam" id="PF13510">
    <property type="entry name" value="Fer2_4"/>
    <property type="match status" value="1"/>
</dbReference>
<dbReference type="GO" id="GO:0016651">
    <property type="term" value="F:oxidoreductase activity, acting on NAD(P)H"/>
    <property type="evidence" value="ECO:0007669"/>
    <property type="project" value="InterPro"/>
</dbReference>
<evidence type="ECO:0000256" key="1">
    <source>
        <dbReference type="ARBA" id="ARBA00001966"/>
    </source>
</evidence>
<keyword evidence="9" id="KW-0520">NAD</keyword>
<dbReference type="SUPFAM" id="SSF53706">
    <property type="entry name" value="Formate dehydrogenase/DMSO reductase, domains 1-3"/>
    <property type="match status" value="1"/>
</dbReference>
<evidence type="ECO:0000256" key="9">
    <source>
        <dbReference type="ARBA" id="ARBA00023027"/>
    </source>
</evidence>
<proteinExistence type="inferred from homology"/>
<dbReference type="InterPro" id="IPR001041">
    <property type="entry name" value="2Fe-2S_ferredoxin-type"/>
</dbReference>
<dbReference type="PROSITE" id="PS51669">
    <property type="entry name" value="4FE4S_MOW_BIS_MGD"/>
    <property type="match status" value="1"/>
</dbReference>
<comment type="cofactor">
    <cofactor evidence="10">
        <name>[2Fe-2S] cluster</name>
        <dbReference type="ChEBI" id="CHEBI:190135"/>
    </cofactor>
</comment>
<evidence type="ECO:0000256" key="7">
    <source>
        <dbReference type="ARBA" id="ARBA00023004"/>
    </source>
</evidence>
<comment type="caution">
    <text evidence="13">The sequence shown here is derived from an EMBL/GenBank/DDBJ whole genome shotgun (WGS) entry which is preliminary data.</text>
</comment>
<evidence type="ECO:0000313" key="14">
    <source>
        <dbReference type="Proteomes" id="UP000494106"/>
    </source>
</evidence>
<evidence type="ECO:0000256" key="6">
    <source>
        <dbReference type="ARBA" id="ARBA00022967"/>
    </source>
</evidence>
<dbReference type="Pfam" id="PF10588">
    <property type="entry name" value="NADH-G_4Fe-4S_3"/>
    <property type="match status" value="1"/>
</dbReference>
<evidence type="ECO:0000256" key="3">
    <source>
        <dbReference type="ARBA" id="ARBA00013888"/>
    </source>
</evidence>
<dbReference type="Pfam" id="PF22151">
    <property type="entry name" value="Fer4_NDSU1"/>
    <property type="match status" value="1"/>
</dbReference>
<dbReference type="EMBL" id="CADEBC010000561">
    <property type="protein sequence ID" value="CAB3253764.1"/>
    <property type="molecule type" value="Genomic_DNA"/>
</dbReference>
<dbReference type="AlphaFoldDB" id="A0A8S1BA38"/>
<evidence type="ECO:0000256" key="5">
    <source>
        <dbReference type="ARBA" id="ARBA00022723"/>
    </source>
</evidence>
<dbReference type="Gene3D" id="3.40.50.740">
    <property type="match status" value="2"/>
</dbReference>
<comment type="cofactor">
    <cofactor evidence="1">
        <name>[4Fe-4S] cluster</name>
        <dbReference type="ChEBI" id="CHEBI:49883"/>
    </cofactor>
</comment>
<dbReference type="GO" id="GO:0051539">
    <property type="term" value="F:4 iron, 4 sulfur cluster binding"/>
    <property type="evidence" value="ECO:0007669"/>
    <property type="project" value="UniProtKB-KW"/>
</dbReference>
<dbReference type="NCBIfam" id="TIGR01973">
    <property type="entry name" value="NuoG"/>
    <property type="match status" value="1"/>
</dbReference>
<keyword evidence="8" id="KW-0411">Iron-sulfur</keyword>
<dbReference type="GO" id="GO:0046872">
    <property type="term" value="F:metal ion binding"/>
    <property type="evidence" value="ECO:0007669"/>
    <property type="project" value="UniProtKB-KW"/>
</dbReference>
<accession>A0A8S1BA38</accession>
<evidence type="ECO:0000259" key="12">
    <source>
        <dbReference type="PROSITE" id="PS51839"/>
    </source>
</evidence>
<dbReference type="InterPro" id="IPR006963">
    <property type="entry name" value="Mopterin_OxRdtase_4Fe-4S_dom"/>
</dbReference>
<dbReference type="PANTHER" id="PTHR43105">
    <property type="entry name" value="RESPIRATORY NITRATE REDUCTASE"/>
    <property type="match status" value="1"/>
</dbReference>
<dbReference type="InterPro" id="IPR000283">
    <property type="entry name" value="NADH_UbQ_OxRdtase_75kDa_su_CS"/>
</dbReference>
<keyword evidence="6" id="KW-1278">Translocase</keyword>
<dbReference type="PANTHER" id="PTHR43105:SF13">
    <property type="entry name" value="NADH-UBIQUINONE OXIDOREDUCTASE 75 KDA SUBUNIT, MITOCHONDRIAL"/>
    <property type="match status" value="1"/>
</dbReference>
<dbReference type="Pfam" id="PF00384">
    <property type="entry name" value="Molybdopterin"/>
    <property type="match status" value="1"/>
</dbReference>
<dbReference type="Gene3D" id="3.30.70.20">
    <property type="match status" value="1"/>
</dbReference>
<name>A0A8S1BA38_ARCPL</name>
<dbReference type="SUPFAM" id="SSF54292">
    <property type="entry name" value="2Fe-2S ferredoxin-like"/>
    <property type="match status" value="1"/>
</dbReference>
<dbReference type="FunFam" id="3.30.70.20:FF:000002">
    <property type="entry name" value="NADH-ubiquinone oxidoreductase 75 kDa subunit"/>
    <property type="match status" value="1"/>
</dbReference>
<gene>
    <name evidence="13" type="ORF">APLA_LOCUS14273</name>
</gene>
<dbReference type="InterPro" id="IPR036010">
    <property type="entry name" value="2Fe-2S_ferredoxin-like_sf"/>
</dbReference>
<dbReference type="SMART" id="SM00929">
    <property type="entry name" value="NADH-G_4Fe-4S_3"/>
    <property type="match status" value="1"/>
</dbReference>
<keyword evidence="4" id="KW-0004">4Fe-4S</keyword>
<dbReference type="GO" id="GO:0008137">
    <property type="term" value="F:NADH dehydrogenase (ubiquinone) activity"/>
    <property type="evidence" value="ECO:0007669"/>
    <property type="project" value="InterPro"/>
</dbReference>
<evidence type="ECO:0000256" key="8">
    <source>
        <dbReference type="ARBA" id="ARBA00023014"/>
    </source>
</evidence>
<keyword evidence="5" id="KW-0479">Metal-binding</keyword>
<dbReference type="PROSITE" id="PS00642">
    <property type="entry name" value="COMPLEX1_75K_2"/>
    <property type="match status" value="1"/>
</dbReference>
<comment type="similarity">
    <text evidence="2">Belongs to the complex I 75 kDa subunit family.</text>
</comment>
<organism evidence="13 14">
    <name type="scientific">Arctia plantaginis</name>
    <name type="common">Wood tiger moth</name>
    <name type="synonym">Phalaena plantaginis</name>
    <dbReference type="NCBI Taxonomy" id="874455"/>
    <lineage>
        <taxon>Eukaryota</taxon>
        <taxon>Metazoa</taxon>
        <taxon>Ecdysozoa</taxon>
        <taxon>Arthropoda</taxon>
        <taxon>Hexapoda</taxon>
        <taxon>Insecta</taxon>
        <taxon>Pterygota</taxon>
        <taxon>Neoptera</taxon>
        <taxon>Endopterygota</taxon>
        <taxon>Lepidoptera</taxon>
        <taxon>Glossata</taxon>
        <taxon>Ditrysia</taxon>
        <taxon>Noctuoidea</taxon>
        <taxon>Erebidae</taxon>
        <taxon>Arctiinae</taxon>
        <taxon>Arctia</taxon>
    </lineage>
</organism>
<protein>
    <recommendedName>
        <fullName evidence="3">NADH-ubiquinone oxidoreductase 75 kDa subunit, mitochondrial</fullName>
    </recommendedName>
</protein>
<evidence type="ECO:0000259" key="11">
    <source>
        <dbReference type="PROSITE" id="PS51669"/>
    </source>
</evidence>
<dbReference type="InterPro" id="IPR006656">
    <property type="entry name" value="Mopterin_OxRdtase"/>
</dbReference>
<dbReference type="GO" id="GO:0016020">
    <property type="term" value="C:membrane"/>
    <property type="evidence" value="ECO:0007669"/>
    <property type="project" value="InterPro"/>
</dbReference>
<evidence type="ECO:0000256" key="4">
    <source>
        <dbReference type="ARBA" id="ARBA00022485"/>
    </source>
</evidence>
<evidence type="ECO:0000256" key="10">
    <source>
        <dbReference type="ARBA" id="ARBA00034078"/>
    </source>
</evidence>
<sequence>MQSGTVEIFINGTPATVPSFYSIGQALKSVNVTIPGFCFHSRLSVVGNCRLCLVEIEGWNKPQLCCAVPVSKGMKVRTNSPATLQAQESALEFLLTNHPLDCPICDQGGECDLQDLAVRFGNDRSRFTDIHFDGKKAVENKELSPLIRAVMNRCIHCTRCIRFASQICGLDILGTTGRGEEMLVGTYVDKMFFSELSGNIVDLCPVGALTSIPYMFKARPWELNKTNSIDVTDATGTNIVVDSRYNRVMRILPREHLEINEEWLSDKGRWSLDSLEMQRLVTPMSKTKGCCFSIEWDEALRIACQMIKGVNPNNIVAVAGPHTNVETLVACKDFLNILGSENTYIERGLACLETGADIRAGYSLNMKMCDVAQADKILFVGTNPRFEAPILNSWIRQAYLGNEADVYVIGPKCEYNYHVTYLGETIESLSEAGNALKSGKKPLIFVGVEHLNKDYGGAMMSALLKLVKSLGCSKDWEMLHIIPLEASFAGALEAGWKPGAKGRLTQSKDIELIISLGADQIFYDWRPPSGNKLKIIYIGFQGDRGAEIANLILPGSAYTESGGLYLNMECRSQFALPAVTPPGKARSDWHIIRAIAECCGVNLPYSDHNSLCCRFSHISPLFINLGDYQTKLFSGLPWTMAKTGDGTSLNCSQLEVEMKTMPDYYCSDIFTYNSPTMVLLNNLENLASAENDVARSRKELRATRVNAIVKKGLGELKYDLKASHVVALVKDGLAGDYSGSGGGRLERLPLEHEHEPRPRGAVFLADAGAGVLVL</sequence>
<dbReference type="Pfam" id="PF22117">
    <property type="entry name" value="Fer4_Nqo3"/>
    <property type="match status" value="1"/>
</dbReference>